<evidence type="ECO:0000313" key="1">
    <source>
        <dbReference type="EMBL" id="AGA66611.1"/>
    </source>
</evidence>
<dbReference type="EMBL" id="CP002873">
    <property type="protein sequence ID" value="AGA66611.1"/>
    <property type="molecule type" value="Genomic_DNA"/>
</dbReference>
<organism evidence="1 2">
    <name type="scientific">Brachyspira pilosicoli P43/6/78</name>
    <dbReference type="NCBI Taxonomy" id="1042417"/>
    <lineage>
        <taxon>Bacteria</taxon>
        <taxon>Pseudomonadati</taxon>
        <taxon>Spirochaetota</taxon>
        <taxon>Spirochaetia</taxon>
        <taxon>Brachyspirales</taxon>
        <taxon>Brachyspiraceae</taxon>
        <taxon>Brachyspira</taxon>
    </lineage>
</organism>
<dbReference type="KEGG" id="bpip:BPP43_06885"/>
<keyword evidence="2" id="KW-1185">Reference proteome</keyword>
<protein>
    <submittedName>
        <fullName evidence="1">Uncharacterized protein</fullName>
    </submittedName>
</protein>
<dbReference type="Proteomes" id="UP000010793">
    <property type="component" value="Chromosome"/>
</dbReference>
<evidence type="ECO:0000313" key="2">
    <source>
        <dbReference type="Proteomes" id="UP000010793"/>
    </source>
</evidence>
<proteinExistence type="predicted"/>
<dbReference type="RefSeq" id="WP_013244597.1">
    <property type="nucleotide sequence ID" value="NC_019908.1"/>
</dbReference>
<accession>A0A3B6VL18</accession>
<reference evidence="1 2" key="1">
    <citation type="journal article" date="2013" name="Genome Announc.">
        <title>Complete Genome Sequence of the Porcine Strain Brachyspira pilosicoli P43/6/78(T.).</title>
        <authorList>
            <person name="Lin C."/>
            <person name="den Bakker H.C."/>
            <person name="Suzuki H."/>
            <person name="Lefebure T."/>
            <person name="Ponnala L."/>
            <person name="Sun Q."/>
            <person name="Stanhope M.J."/>
            <person name="Wiedmann M."/>
            <person name="Duhamel G.E."/>
        </authorList>
    </citation>
    <scope>NUCLEOTIDE SEQUENCE [LARGE SCALE GENOMIC DNA]</scope>
    <source>
        <strain evidence="1 2">P43/6/78</strain>
    </source>
</reference>
<name>A0A3B6VL18_BRAPL</name>
<dbReference type="GeneID" id="56440227"/>
<gene>
    <name evidence="1" type="ORF">BPP43_06885</name>
</gene>
<sequence>MKKLIIIFIVFTFNILNAQYYSYTNIKNLPKNEYFTYKGISSKKDKAIIIYTETSIDKNYWNIKETYIRGNVTNKLKDPFKLKESFLTNVRKSETYSTIDLKNMRTVYAKNIDYYEFGNTEYTFDIRNKINYTNNSGSLAIFSMYGIYQIARAYPIGSTNQMSIIMPTSSPDSKIRAYVVYNGIKKIDVNNNQKNAYEMEVKIEGIPFSIFLPKMGAYIEENDDSRKIIKYNSITGMFDNIDIYLTDYKSK</sequence>
<dbReference type="AlphaFoldDB" id="A0A3B6VL18"/>